<feature type="transmembrane region" description="Helical" evidence="2">
    <location>
        <begin position="284"/>
        <end position="306"/>
    </location>
</feature>
<dbReference type="InterPro" id="IPR051567">
    <property type="entry name" value="Unconventional_Myosin_ATPase"/>
</dbReference>
<feature type="domain" description="Unconventional myosin-XV-like" evidence="3">
    <location>
        <begin position="70"/>
        <end position="152"/>
    </location>
</feature>
<dbReference type="PANTHER" id="PTHR22692">
    <property type="entry name" value="MYOSIN VII, XV"/>
    <property type="match status" value="1"/>
</dbReference>
<keyword evidence="2" id="KW-1133">Transmembrane helix</keyword>
<dbReference type="STRING" id="34690.A0A182TWK0"/>
<dbReference type="Proteomes" id="UP000075902">
    <property type="component" value="Unassembled WGS sequence"/>
</dbReference>
<dbReference type="PANTHER" id="PTHR22692:SF26">
    <property type="entry name" value="SH3 DOMAIN-CONTAINING PROTEIN"/>
    <property type="match status" value="1"/>
</dbReference>
<accession>A0A182TWK0</accession>
<dbReference type="VEuPathDB" id="VectorBase:AMEC009606"/>
<keyword evidence="2" id="KW-0812">Transmembrane</keyword>
<sequence>MVQKSVQERERKSSAATTNGSVYSEKLDDGAMADPPAPVLPVQMNPSLKAPAAACLTYNRVTWTLRVRKEVFRPSETVTAPAALDLLFNQITADVFGVTPCMRISPQEKRLAVNLLSSHGITANGHSTAKQHVRAIVKRHVLDMARGWPLYFARLFVMNGSPSIQEGTLLAVSHMGVYLASKEPEFLSIQRAIPFDDIQSVTTLPRPLTLQLTLKTGARLVMHASKANAIQVMVQSYLAEYRQVRLDNFILCFMFLLRLGILLAERKRRKRKRKRGKKVCLKRLFCCLYIQVTTHGIRLLCIIYTIRKVNFVIACKVFVYCVS</sequence>
<evidence type="ECO:0000256" key="2">
    <source>
        <dbReference type="SAM" id="Phobius"/>
    </source>
</evidence>
<dbReference type="AlphaFoldDB" id="A0A182TWK0"/>
<keyword evidence="2" id="KW-0472">Membrane</keyword>
<dbReference type="InterPro" id="IPR011993">
    <property type="entry name" value="PH-like_dom_sf"/>
</dbReference>
<dbReference type="InterPro" id="IPR059004">
    <property type="entry name" value="MYO15"/>
</dbReference>
<dbReference type="Gene3D" id="2.30.29.30">
    <property type="entry name" value="Pleckstrin-homology domain (PH domain)/Phosphotyrosine-binding domain (PTB)"/>
    <property type="match status" value="1"/>
</dbReference>
<reference evidence="4" key="2">
    <citation type="submission" date="2020-05" db="UniProtKB">
        <authorList>
            <consortium name="EnsemblMetazoa"/>
        </authorList>
    </citation>
    <scope>IDENTIFICATION</scope>
    <source>
        <strain evidence="4">CM1001059</strain>
    </source>
</reference>
<organism evidence="4 5">
    <name type="scientific">Anopheles melas</name>
    <dbReference type="NCBI Taxonomy" id="34690"/>
    <lineage>
        <taxon>Eukaryota</taxon>
        <taxon>Metazoa</taxon>
        <taxon>Ecdysozoa</taxon>
        <taxon>Arthropoda</taxon>
        <taxon>Hexapoda</taxon>
        <taxon>Insecta</taxon>
        <taxon>Pterygota</taxon>
        <taxon>Neoptera</taxon>
        <taxon>Endopterygota</taxon>
        <taxon>Diptera</taxon>
        <taxon>Nematocera</taxon>
        <taxon>Culicoidea</taxon>
        <taxon>Culicidae</taxon>
        <taxon>Anophelinae</taxon>
        <taxon>Anopheles</taxon>
    </lineage>
</organism>
<evidence type="ECO:0000256" key="1">
    <source>
        <dbReference type="SAM" id="MobiDB-lite"/>
    </source>
</evidence>
<keyword evidence="5" id="KW-1185">Reference proteome</keyword>
<evidence type="ECO:0000313" key="5">
    <source>
        <dbReference type="Proteomes" id="UP000075902"/>
    </source>
</evidence>
<reference evidence="5" key="1">
    <citation type="submission" date="2014-01" db="EMBL/GenBank/DDBJ databases">
        <title>The Genome Sequence of Anopheles melas CM1001059_A (V2).</title>
        <authorList>
            <consortium name="The Broad Institute Genomics Platform"/>
            <person name="Neafsey D.E."/>
            <person name="Besansky N."/>
            <person name="Howell P."/>
            <person name="Walton C."/>
            <person name="Young S.K."/>
            <person name="Zeng Q."/>
            <person name="Gargeya S."/>
            <person name="Fitzgerald M."/>
            <person name="Haas B."/>
            <person name="Abouelleil A."/>
            <person name="Allen A.W."/>
            <person name="Alvarado L."/>
            <person name="Arachchi H.M."/>
            <person name="Berlin A.M."/>
            <person name="Chapman S.B."/>
            <person name="Gainer-Dewar J."/>
            <person name="Goldberg J."/>
            <person name="Griggs A."/>
            <person name="Gujja S."/>
            <person name="Hansen M."/>
            <person name="Howarth C."/>
            <person name="Imamovic A."/>
            <person name="Ireland A."/>
            <person name="Larimer J."/>
            <person name="McCowan C."/>
            <person name="Murphy C."/>
            <person name="Pearson M."/>
            <person name="Poon T.W."/>
            <person name="Priest M."/>
            <person name="Roberts A."/>
            <person name="Saif S."/>
            <person name="Shea T."/>
            <person name="Sisk P."/>
            <person name="Sykes S."/>
            <person name="Wortman J."/>
            <person name="Nusbaum C."/>
            <person name="Birren B."/>
        </authorList>
    </citation>
    <scope>NUCLEOTIDE SEQUENCE [LARGE SCALE GENOMIC DNA]</scope>
    <source>
        <strain evidence="5">CM1001059</strain>
    </source>
</reference>
<evidence type="ECO:0000259" key="3">
    <source>
        <dbReference type="Pfam" id="PF26570"/>
    </source>
</evidence>
<proteinExistence type="predicted"/>
<evidence type="ECO:0000313" key="4">
    <source>
        <dbReference type="EnsemblMetazoa" id="AMEC009606-PA"/>
    </source>
</evidence>
<feature type="region of interest" description="Disordered" evidence="1">
    <location>
        <begin position="1"/>
        <end position="38"/>
    </location>
</feature>
<feature type="compositionally biased region" description="Basic and acidic residues" evidence="1">
    <location>
        <begin position="1"/>
        <end position="13"/>
    </location>
</feature>
<dbReference type="Pfam" id="PF26570">
    <property type="entry name" value="MYO15"/>
    <property type="match status" value="1"/>
</dbReference>
<feature type="transmembrane region" description="Helical" evidence="2">
    <location>
        <begin position="246"/>
        <end position="264"/>
    </location>
</feature>
<protein>
    <recommendedName>
        <fullName evidence="3">Unconventional myosin-XV-like domain-containing protein</fullName>
    </recommendedName>
</protein>
<dbReference type="EnsemblMetazoa" id="AMEC009606-RA">
    <property type="protein sequence ID" value="AMEC009606-PA"/>
    <property type="gene ID" value="AMEC009606"/>
</dbReference>
<name>A0A182TWK0_9DIPT</name>